<dbReference type="Gene3D" id="3.40.50.620">
    <property type="entry name" value="HUPs"/>
    <property type="match status" value="1"/>
</dbReference>
<dbReference type="InterPro" id="IPR036986">
    <property type="entry name" value="S4_RNA-bd_sf"/>
</dbReference>
<feature type="domain" description="RNA-binding S4" evidence="12">
    <location>
        <begin position="343"/>
        <end position="402"/>
    </location>
</feature>
<comment type="subunit">
    <text evidence="1 10">Homodimer.</text>
</comment>
<dbReference type="PANTHER" id="PTHR11766:SF1">
    <property type="entry name" value="TYROSINE--TRNA LIGASE"/>
    <property type="match status" value="1"/>
</dbReference>
<protein>
    <recommendedName>
        <fullName evidence="10">Tyrosine--tRNA ligase</fullName>
        <ecNumber evidence="10">6.1.1.1</ecNumber>
    </recommendedName>
    <alternativeName>
        <fullName evidence="10">Tyrosyl-tRNA synthetase</fullName>
        <shortName evidence="10">TyrRS</shortName>
    </alternativeName>
</protein>
<feature type="short sequence motif" description="'KMSKS' region" evidence="10">
    <location>
        <begin position="234"/>
        <end position="238"/>
    </location>
</feature>
<dbReference type="FunFam" id="3.40.50.620:FF:000061">
    <property type="entry name" value="Tyrosine--tRNA ligase"/>
    <property type="match status" value="1"/>
</dbReference>
<keyword evidence="7 10" id="KW-0648">Protein biosynthesis</keyword>
<name>A0A3D8IF58_9HELI</name>
<dbReference type="CDD" id="cd00165">
    <property type="entry name" value="S4"/>
    <property type="match status" value="1"/>
</dbReference>
<evidence type="ECO:0000256" key="1">
    <source>
        <dbReference type="ARBA" id="ARBA00011738"/>
    </source>
</evidence>
<comment type="catalytic activity">
    <reaction evidence="9 10">
        <text>tRNA(Tyr) + L-tyrosine + ATP = L-tyrosyl-tRNA(Tyr) + AMP + diphosphate + H(+)</text>
        <dbReference type="Rhea" id="RHEA:10220"/>
        <dbReference type="Rhea" id="RHEA-COMP:9706"/>
        <dbReference type="Rhea" id="RHEA-COMP:9707"/>
        <dbReference type="ChEBI" id="CHEBI:15378"/>
        <dbReference type="ChEBI" id="CHEBI:30616"/>
        <dbReference type="ChEBI" id="CHEBI:33019"/>
        <dbReference type="ChEBI" id="CHEBI:58315"/>
        <dbReference type="ChEBI" id="CHEBI:78442"/>
        <dbReference type="ChEBI" id="CHEBI:78536"/>
        <dbReference type="ChEBI" id="CHEBI:456215"/>
        <dbReference type="EC" id="6.1.1.1"/>
    </reaction>
</comment>
<comment type="subcellular location">
    <subcellularLocation>
        <location evidence="10">Cytoplasm</location>
    </subcellularLocation>
</comment>
<evidence type="ECO:0000256" key="11">
    <source>
        <dbReference type="PROSITE-ProRule" id="PRU00182"/>
    </source>
</evidence>
<evidence type="ECO:0000256" key="8">
    <source>
        <dbReference type="ARBA" id="ARBA00023146"/>
    </source>
</evidence>
<dbReference type="PROSITE" id="PS00178">
    <property type="entry name" value="AA_TRNA_LIGASE_I"/>
    <property type="match status" value="1"/>
</dbReference>
<dbReference type="FunFam" id="1.10.240.10:FF:000006">
    <property type="entry name" value="Tyrosine--tRNA ligase"/>
    <property type="match status" value="1"/>
</dbReference>
<keyword evidence="6 11" id="KW-0694">RNA-binding</keyword>
<organism evidence="13 14">
    <name type="scientific">Helicobacter ganmani</name>
    <dbReference type="NCBI Taxonomy" id="60246"/>
    <lineage>
        <taxon>Bacteria</taxon>
        <taxon>Pseudomonadati</taxon>
        <taxon>Campylobacterota</taxon>
        <taxon>Epsilonproteobacteria</taxon>
        <taxon>Campylobacterales</taxon>
        <taxon>Helicobacteraceae</taxon>
        <taxon>Helicobacter</taxon>
    </lineage>
</organism>
<dbReference type="PRINTS" id="PR01040">
    <property type="entry name" value="TRNASYNTHTYR"/>
</dbReference>
<dbReference type="OrthoDB" id="9804243at2"/>
<evidence type="ECO:0000256" key="5">
    <source>
        <dbReference type="ARBA" id="ARBA00022840"/>
    </source>
</evidence>
<dbReference type="AlphaFoldDB" id="A0A3D8IF58"/>
<dbReference type="EMBL" id="NXLS01000002">
    <property type="protein sequence ID" value="RDU63857.1"/>
    <property type="molecule type" value="Genomic_DNA"/>
</dbReference>
<dbReference type="PANTHER" id="PTHR11766">
    <property type="entry name" value="TYROSYL-TRNA SYNTHETASE"/>
    <property type="match status" value="1"/>
</dbReference>
<evidence type="ECO:0000256" key="4">
    <source>
        <dbReference type="ARBA" id="ARBA00022741"/>
    </source>
</evidence>
<evidence type="ECO:0000259" key="12">
    <source>
        <dbReference type="SMART" id="SM00363"/>
    </source>
</evidence>
<proteinExistence type="inferred from homology"/>
<evidence type="ECO:0000256" key="10">
    <source>
        <dbReference type="HAMAP-Rule" id="MF_02007"/>
    </source>
</evidence>
<dbReference type="InterPro" id="IPR024088">
    <property type="entry name" value="Tyr-tRNA-ligase_bac-type"/>
</dbReference>
<evidence type="ECO:0000256" key="2">
    <source>
        <dbReference type="ARBA" id="ARBA00022490"/>
    </source>
</evidence>
<dbReference type="Proteomes" id="UP000256650">
    <property type="component" value="Unassembled WGS sequence"/>
</dbReference>
<comment type="similarity">
    <text evidence="10">Belongs to the class-I aminoacyl-tRNA synthetase family. TyrS type 2 subfamily.</text>
</comment>
<dbReference type="CDD" id="cd00805">
    <property type="entry name" value="TyrRS_core"/>
    <property type="match status" value="1"/>
</dbReference>
<dbReference type="Pfam" id="PF00579">
    <property type="entry name" value="tRNA-synt_1b"/>
    <property type="match status" value="1"/>
</dbReference>
<keyword evidence="5 10" id="KW-0067">ATP-binding</keyword>
<dbReference type="GO" id="GO:0005524">
    <property type="term" value="F:ATP binding"/>
    <property type="evidence" value="ECO:0007669"/>
    <property type="project" value="UniProtKB-UniRule"/>
</dbReference>
<dbReference type="FunFam" id="3.10.290.10:FF:000022">
    <property type="entry name" value="Tyrosine--tRNA ligase"/>
    <property type="match status" value="1"/>
</dbReference>
<evidence type="ECO:0000256" key="7">
    <source>
        <dbReference type="ARBA" id="ARBA00022917"/>
    </source>
</evidence>
<dbReference type="Gene3D" id="3.10.290.10">
    <property type="entry name" value="RNA-binding S4 domain"/>
    <property type="match status" value="1"/>
</dbReference>
<feature type="binding site" evidence="10">
    <location>
        <position position="237"/>
    </location>
    <ligand>
        <name>ATP</name>
        <dbReference type="ChEBI" id="CHEBI:30616"/>
    </ligand>
</feature>
<dbReference type="HAMAP" id="MF_02007">
    <property type="entry name" value="Tyr_tRNA_synth_type2"/>
    <property type="match status" value="1"/>
</dbReference>
<dbReference type="Gene3D" id="1.10.240.10">
    <property type="entry name" value="Tyrosyl-Transfer RNA Synthetase"/>
    <property type="match status" value="1"/>
</dbReference>
<dbReference type="SUPFAM" id="SSF52374">
    <property type="entry name" value="Nucleotidylyl transferase"/>
    <property type="match status" value="1"/>
</dbReference>
<keyword evidence="2 10" id="KW-0963">Cytoplasm</keyword>
<dbReference type="GO" id="GO:0003723">
    <property type="term" value="F:RNA binding"/>
    <property type="evidence" value="ECO:0007669"/>
    <property type="project" value="UniProtKB-KW"/>
</dbReference>
<comment type="function">
    <text evidence="10">Catalyzes the attachment of tyrosine to tRNA(Tyr) in a two-step reaction: tyrosine is first activated by ATP to form Tyr-AMP and then transferred to the acceptor end of tRNA(Tyr).</text>
</comment>
<keyword evidence="3 10" id="KW-0436">Ligase</keyword>
<dbReference type="GO" id="GO:0004831">
    <property type="term" value="F:tyrosine-tRNA ligase activity"/>
    <property type="evidence" value="ECO:0007669"/>
    <property type="project" value="UniProtKB-UniRule"/>
</dbReference>
<dbReference type="SUPFAM" id="SSF55174">
    <property type="entry name" value="Alpha-L RNA-binding motif"/>
    <property type="match status" value="1"/>
</dbReference>
<dbReference type="InterPro" id="IPR024108">
    <property type="entry name" value="Tyr-tRNA-ligase_bac_2"/>
</dbReference>
<reference evidence="13 14" key="1">
    <citation type="submission" date="2018-04" db="EMBL/GenBank/DDBJ databases">
        <title>Novel Campyloabacter and Helicobacter Species and Strains.</title>
        <authorList>
            <person name="Mannion A.J."/>
            <person name="Shen Z."/>
            <person name="Fox J.G."/>
        </authorList>
    </citation>
    <scope>NUCLEOTIDE SEQUENCE [LARGE SCALE GENOMIC DNA]</scope>
    <source>
        <strain evidence="13 14">MIT 99-5101</strain>
    </source>
</reference>
<gene>
    <name evidence="10" type="primary">tyrS</name>
    <name evidence="13" type="ORF">CQA43_03310</name>
</gene>
<dbReference type="PROSITE" id="PS50889">
    <property type="entry name" value="S4"/>
    <property type="match status" value="1"/>
</dbReference>
<dbReference type="GeneID" id="82535309"/>
<dbReference type="InterPro" id="IPR002307">
    <property type="entry name" value="Tyr-tRNA-ligase"/>
</dbReference>
<dbReference type="RefSeq" id="WP_115551181.1">
    <property type="nucleotide sequence ID" value="NZ_CAOOSM010000002.1"/>
</dbReference>
<evidence type="ECO:0000256" key="6">
    <source>
        <dbReference type="ARBA" id="ARBA00022884"/>
    </source>
</evidence>
<dbReference type="SMART" id="SM00363">
    <property type="entry name" value="S4"/>
    <property type="match status" value="1"/>
</dbReference>
<sequence>MNVESQISTALEEIKRGTQEIIGLETIEDLVSAYFKEGKTFTIKAGFDPTAPDLHLGHTVLLQKLATFQKYGAKVYFLIGDFTGMIGDPSGKSETRKPLSKEQVLANAKTYEEQVIKVLDADKMEIVFNSVWLDKLGTRGMIELAAKFSVARMLERDDFEKRFKAQNPISIVEFFYPLLQGYDSVALNCDIEFGGTDQKFNLLMGRHLQRAYGLNKGQSVVMVPLLEGLDGVHKMSKSLGNYVGITQEPKEMFGRLLSISDSLMWRYYELLSTKTLQEIELLKEGVAKGSLHPKAVKEDLAVEIITRYYDKGCALNAKEEFAKVFVKEELPSEMPEFKKPCGIWIAQLLSECNLCTSNSEALRLIKQGGVKLNSQKVEDSKINLNQGEYILQVGKRKFAKIIIQ</sequence>
<dbReference type="GO" id="GO:0006437">
    <property type="term" value="P:tyrosyl-tRNA aminoacylation"/>
    <property type="evidence" value="ECO:0007669"/>
    <property type="project" value="UniProtKB-UniRule"/>
</dbReference>
<evidence type="ECO:0000313" key="13">
    <source>
        <dbReference type="EMBL" id="RDU63857.1"/>
    </source>
</evidence>
<dbReference type="InterPro" id="IPR002942">
    <property type="entry name" value="S4_RNA-bd"/>
</dbReference>
<dbReference type="NCBIfam" id="TIGR00234">
    <property type="entry name" value="tyrS"/>
    <property type="match status" value="1"/>
</dbReference>
<evidence type="ECO:0000313" key="14">
    <source>
        <dbReference type="Proteomes" id="UP000256650"/>
    </source>
</evidence>
<keyword evidence="14" id="KW-1185">Reference proteome</keyword>
<keyword evidence="8 10" id="KW-0030">Aminoacyl-tRNA synthetase</keyword>
<dbReference type="InterPro" id="IPR002305">
    <property type="entry name" value="aa-tRNA-synth_Ic"/>
</dbReference>
<evidence type="ECO:0000256" key="3">
    <source>
        <dbReference type="ARBA" id="ARBA00022598"/>
    </source>
</evidence>
<accession>A0A3D8IF58</accession>
<comment type="caution">
    <text evidence="13">The sequence shown here is derived from an EMBL/GenBank/DDBJ whole genome shotgun (WGS) entry which is preliminary data.</text>
</comment>
<evidence type="ECO:0000256" key="9">
    <source>
        <dbReference type="ARBA" id="ARBA00048248"/>
    </source>
</evidence>
<keyword evidence="4 10" id="KW-0547">Nucleotide-binding</keyword>
<feature type="short sequence motif" description="'HIGH' region" evidence="10">
    <location>
        <begin position="49"/>
        <end position="58"/>
    </location>
</feature>
<dbReference type="GO" id="GO:0005829">
    <property type="term" value="C:cytosol"/>
    <property type="evidence" value="ECO:0007669"/>
    <property type="project" value="TreeGrafter"/>
</dbReference>
<dbReference type="InterPro" id="IPR001412">
    <property type="entry name" value="aa-tRNA-synth_I_CS"/>
</dbReference>
<dbReference type="EC" id="6.1.1.1" evidence="10"/>
<dbReference type="InterPro" id="IPR014729">
    <property type="entry name" value="Rossmann-like_a/b/a_fold"/>
</dbReference>